<evidence type="ECO:0000313" key="2">
    <source>
        <dbReference type="Proteomes" id="UP000241769"/>
    </source>
</evidence>
<organism evidence="1 2">
    <name type="scientific">Planoprotostelium fungivorum</name>
    <dbReference type="NCBI Taxonomy" id="1890364"/>
    <lineage>
        <taxon>Eukaryota</taxon>
        <taxon>Amoebozoa</taxon>
        <taxon>Evosea</taxon>
        <taxon>Variosea</taxon>
        <taxon>Cavosteliida</taxon>
        <taxon>Cavosteliaceae</taxon>
        <taxon>Planoprotostelium</taxon>
    </lineage>
</organism>
<keyword evidence="2" id="KW-1185">Reference proteome</keyword>
<dbReference type="AlphaFoldDB" id="A0A2P6MRB3"/>
<feature type="non-terminal residue" evidence="1">
    <location>
        <position position="1"/>
    </location>
</feature>
<dbReference type="Proteomes" id="UP000241769">
    <property type="component" value="Unassembled WGS sequence"/>
</dbReference>
<sequence length="296" mass="32620">SQTCKCWSESLSKRGEIEPFLTQQRTSSRTIERPCETSTQTAGVPKALGGMFGDSEMYSVGMMIEHSAVGESLIPLLPPSCDDSLLFFETKGKCRCVTHIEASKLQHHLLISPLIPLLILILFLHPQTFVSGIYRDIVTTPSIYRGSLPKRFDAISPGTRACSKWCAGSHLSDEELPCTDPARGNILAGQPRPASAPYGKAMHILSHSEAKDASFFGISNINDCHNGIFACSSLEKPIEDRAICFIYDPFRQQYHCIVLDPTLKDPACPVQVAPSFYTFEHLNGKAGMPEQHFGMQ</sequence>
<protein>
    <submittedName>
        <fullName evidence="1">Uncharacterized protein</fullName>
    </submittedName>
</protein>
<comment type="caution">
    <text evidence="1">The sequence shown here is derived from an EMBL/GenBank/DDBJ whole genome shotgun (WGS) entry which is preliminary data.</text>
</comment>
<evidence type="ECO:0000313" key="1">
    <source>
        <dbReference type="EMBL" id="PRP74233.1"/>
    </source>
</evidence>
<proteinExistence type="predicted"/>
<accession>A0A2P6MRB3</accession>
<gene>
    <name evidence="1" type="ORF">PROFUN_16319</name>
</gene>
<name>A0A2P6MRB3_9EUKA</name>
<dbReference type="EMBL" id="MDYQ01000483">
    <property type="protein sequence ID" value="PRP74233.1"/>
    <property type="molecule type" value="Genomic_DNA"/>
</dbReference>
<dbReference type="InParanoid" id="A0A2P6MRB3"/>
<reference evidence="1 2" key="1">
    <citation type="journal article" date="2018" name="Genome Biol. Evol.">
        <title>Multiple Roots of Fruiting Body Formation in Amoebozoa.</title>
        <authorList>
            <person name="Hillmann F."/>
            <person name="Forbes G."/>
            <person name="Novohradska S."/>
            <person name="Ferling I."/>
            <person name="Riege K."/>
            <person name="Groth M."/>
            <person name="Westermann M."/>
            <person name="Marz M."/>
            <person name="Spaller T."/>
            <person name="Winckler T."/>
            <person name="Schaap P."/>
            <person name="Glockner G."/>
        </authorList>
    </citation>
    <scope>NUCLEOTIDE SEQUENCE [LARGE SCALE GENOMIC DNA]</scope>
    <source>
        <strain evidence="1 2">Jena</strain>
    </source>
</reference>